<feature type="region of interest" description="Disordered" evidence="1">
    <location>
        <begin position="1"/>
        <end position="31"/>
    </location>
</feature>
<dbReference type="PRINTS" id="PR01854">
    <property type="entry name" value="BR22PROTEIN"/>
</dbReference>
<feature type="compositionally biased region" description="Polar residues" evidence="1">
    <location>
        <begin position="155"/>
        <end position="165"/>
    </location>
</feature>
<name>A0A3Q2Z0T6_HIPCM</name>
<proteinExistence type="predicted"/>
<sequence>MAPTHAKWKPGNLPPKEGNWKKPQKQNAVVKKKKWVPVNKVFQGSIKEGQGFAFERKEKVKHEYNKLLRKEKKKTNKQTSSTSLLYHDEYPEHLKHLYMAEAEKLRNEVWTNRVNRVKLRKKGQGQEKPNEAEMEEKAGSEPEDAGPSEAENTEKSTPVSESLPLSNRMKKKMDKKTSYQRSLEECERVRQKQREKKEEFLKRKQQREESIRKYKEKKMETYQMLCKKTKKGQPNLNLQMDYLLQKIQKISETTPKK</sequence>
<dbReference type="STRING" id="109280.ENSHCOP00000019527"/>
<dbReference type="Ensembl" id="ENSHCOT00000008529.1">
    <property type="protein sequence ID" value="ENSHCOP00000019527.1"/>
    <property type="gene ID" value="ENSHCOG00000004915.1"/>
</dbReference>
<feature type="compositionally biased region" description="Basic and acidic residues" evidence="1">
    <location>
        <begin position="182"/>
        <end position="209"/>
    </location>
</feature>
<evidence type="ECO:0000313" key="2">
    <source>
        <dbReference type="Ensembl" id="ENSHCOP00000019527.1"/>
    </source>
</evidence>
<dbReference type="OrthoDB" id="5377144at2759"/>
<evidence type="ECO:0000313" key="3">
    <source>
        <dbReference type="Proteomes" id="UP000264820"/>
    </source>
</evidence>
<dbReference type="RefSeq" id="XP_019738747.1">
    <property type="nucleotide sequence ID" value="XM_019883188.1"/>
</dbReference>
<dbReference type="Pfam" id="PF08524">
    <property type="entry name" value="rRNA_processing"/>
    <property type="match status" value="1"/>
</dbReference>
<dbReference type="InterPro" id="IPR013730">
    <property type="entry name" value="Fyv7/TAP26"/>
</dbReference>
<dbReference type="GeneID" id="109523782"/>
<dbReference type="PANTHER" id="PTHR15657">
    <property type="entry name" value="THYROID TRANSCRIPTION FACTOR 1-ASSOCIATED PROTEIN 26"/>
    <property type="match status" value="1"/>
</dbReference>
<reference evidence="2" key="2">
    <citation type="submission" date="2025-09" db="UniProtKB">
        <authorList>
            <consortium name="Ensembl"/>
        </authorList>
    </citation>
    <scope>IDENTIFICATION</scope>
</reference>
<dbReference type="GeneTree" id="ENSGT00390000006546"/>
<reference evidence="2" key="1">
    <citation type="submission" date="2025-08" db="UniProtKB">
        <authorList>
            <consortium name="Ensembl"/>
        </authorList>
    </citation>
    <scope>IDENTIFICATION</scope>
</reference>
<dbReference type="GO" id="GO:0005634">
    <property type="term" value="C:nucleus"/>
    <property type="evidence" value="ECO:0007669"/>
    <property type="project" value="TreeGrafter"/>
</dbReference>
<protein>
    <submittedName>
        <fullName evidence="2">Coiled-coil domain containing 59</fullName>
    </submittedName>
</protein>
<organism evidence="2 3">
    <name type="scientific">Hippocampus comes</name>
    <name type="common">Tiger tail seahorse</name>
    <dbReference type="NCBI Taxonomy" id="109280"/>
    <lineage>
        <taxon>Eukaryota</taxon>
        <taxon>Metazoa</taxon>
        <taxon>Chordata</taxon>
        <taxon>Craniata</taxon>
        <taxon>Vertebrata</taxon>
        <taxon>Euteleostomi</taxon>
        <taxon>Actinopterygii</taxon>
        <taxon>Neopterygii</taxon>
        <taxon>Teleostei</taxon>
        <taxon>Neoteleostei</taxon>
        <taxon>Acanthomorphata</taxon>
        <taxon>Syngnathiaria</taxon>
        <taxon>Syngnathiformes</taxon>
        <taxon>Syngnathoidei</taxon>
        <taxon>Syngnathidae</taxon>
        <taxon>Hippocampus</taxon>
    </lineage>
</organism>
<feature type="region of interest" description="Disordered" evidence="1">
    <location>
        <begin position="68"/>
        <end position="90"/>
    </location>
</feature>
<dbReference type="AlphaFoldDB" id="A0A3Q2Z0T6"/>
<dbReference type="RefSeq" id="XP_019738748.1">
    <property type="nucleotide sequence ID" value="XM_019883189.1"/>
</dbReference>
<dbReference type="Proteomes" id="UP000264820">
    <property type="component" value="Unplaced"/>
</dbReference>
<dbReference type="PANTHER" id="PTHR15657:SF1">
    <property type="entry name" value="THYROID TRANSCRIPTION FACTOR 1-ASSOCIATED PROTEIN 26"/>
    <property type="match status" value="1"/>
</dbReference>
<evidence type="ECO:0000256" key="1">
    <source>
        <dbReference type="SAM" id="MobiDB-lite"/>
    </source>
</evidence>
<keyword evidence="3" id="KW-1185">Reference proteome</keyword>
<dbReference type="KEGG" id="hcq:109523782"/>
<feature type="compositionally biased region" description="Basic and acidic residues" evidence="1">
    <location>
        <begin position="124"/>
        <end position="140"/>
    </location>
</feature>
<dbReference type="CTD" id="29080"/>
<dbReference type="OMA" id="TDRYPDH"/>
<feature type="region of interest" description="Disordered" evidence="1">
    <location>
        <begin position="109"/>
        <end position="209"/>
    </location>
</feature>
<accession>A0A3Q2Z0T6</accession>